<comment type="caution">
    <text evidence="9">The sequence shown here is derived from an EMBL/GenBank/DDBJ whole genome shotgun (WGS) entry which is preliminary data.</text>
</comment>
<dbReference type="Pfam" id="PF19296">
    <property type="entry name" value="RelA_AH_RIS"/>
    <property type="match status" value="1"/>
</dbReference>
<dbReference type="InterPro" id="IPR006674">
    <property type="entry name" value="HD_domain"/>
</dbReference>
<evidence type="ECO:0000313" key="10">
    <source>
        <dbReference type="Proteomes" id="UP000480312"/>
    </source>
</evidence>
<sequence length="710" mass="79241">MFTIDDLADRLGGYLPPDEIQQVKRAFYYAEQAHDGQRRRSGEPYVTHPLAVANILANMHMDHQSLMAAMLHDVIEDTGVSKKALSAQFDQPVAELVDGVSKLTQITFEDKAVAQAENFQKMVLAMSRDIRVIIVKLADRLHNMRTLGALRPDKKRRIARETLEIYARIAGRLGINTIRVELEDLSFQAIHPMRAERIKRAVASARGNRRSAMREIQSSLQQSLDDEGLKGTVIGRQKHLLSIYKKMRDQRKPFAEIMDVFGFRIITEDVASCYRILGVVHNLYKPVPGRFKDYIAIPKANGYQSLHTTLFGQGGMPIEVQIRTREMEAMANNGIAAHWLYKAGQTTHPIAEGSHARARAWVKGLLEMQRHAGDSLEFIEHVKNDLFPDDIYVFTPKGDIMELPQGATVIDFAYSVHTDIGNNCIACRIDRHLAPLSTRLESGQTLEIITAPGARPNLAWLNFVTTAKARSAIRHALKHQQQAEAITLGRRLLNKALTPFETSLEELDESIFTKALKELDAASLDALLESVGLGNRMAHVVARRLVDVAHGGTFDYVLSTDSEKAVVINGSEGMVINFARCCHPLPGDPVVGHLSVGKGLVVHRSECKNLAERKNDPEKLFALEWSDIVDEDFPVALRIEIESRRGLVAELAGVVTDADANIERIGIEERDARLSIVNLTLSVKGRVHLARIIKRIRNLPNVGKITRMTN</sequence>
<dbReference type="NCBIfam" id="TIGR00691">
    <property type="entry name" value="spoT_relA"/>
    <property type="match status" value="1"/>
</dbReference>
<evidence type="ECO:0000256" key="5">
    <source>
        <dbReference type="RuleBase" id="RU003847"/>
    </source>
</evidence>
<dbReference type="FunFam" id="3.30.460.10:FF:000001">
    <property type="entry name" value="GTP pyrophosphokinase RelA"/>
    <property type="match status" value="1"/>
</dbReference>
<dbReference type="InterPro" id="IPR012675">
    <property type="entry name" value="Beta-grasp_dom_sf"/>
</dbReference>
<evidence type="ECO:0000256" key="2">
    <source>
        <dbReference type="ARBA" id="ARBA00024329"/>
    </source>
</evidence>
<dbReference type="PROSITE" id="PS51880">
    <property type="entry name" value="TGS"/>
    <property type="match status" value="1"/>
</dbReference>
<dbReference type="PROSITE" id="PS51671">
    <property type="entry name" value="ACT"/>
    <property type="match status" value="1"/>
</dbReference>
<dbReference type="Gene3D" id="1.10.3210.10">
    <property type="entry name" value="Hypothetical protein af1432"/>
    <property type="match status" value="1"/>
</dbReference>
<dbReference type="GO" id="GO:0042594">
    <property type="term" value="P:response to starvation"/>
    <property type="evidence" value="ECO:0007669"/>
    <property type="project" value="TreeGrafter"/>
</dbReference>
<dbReference type="Pfam" id="PF13291">
    <property type="entry name" value="ACT_4"/>
    <property type="match status" value="1"/>
</dbReference>
<dbReference type="GO" id="GO:0008893">
    <property type="term" value="F:guanosine-3',5'-bis(diphosphate) 3'-diphosphatase activity"/>
    <property type="evidence" value="ECO:0007669"/>
    <property type="project" value="UniProtKB-EC"/>
</dbReference>
<comment type="pathway">
    <text evidence="2">Purine metabolism; ppGpp biosynthesis; ppGpp from GDP: step 1/1.</text>
</comment>
<name>A0A7C9P3M9_9GAMM</name>
<dbReference type="UniPathway" id="UPA00908">
    <property type="reaction ID" value="UER00886"/>
</dbReference>
<dbReference type="InterPro" id="IPR007685">
    <property type="entry name" value="RelA_SpoT"/>
</dbReference>
<dbReference type="InterPro" id="IPR045600">
    <property type="entry name" value="RelA/SpoT_AH_RIS"/>
</dbReference>
<keyword evidence="1" id="KW-0378">Hydrolase</keyword>
<feature type="domain" description="ACT" evidence="6">
    <location>
        <begin position="636"/>
        <end position="710"/>
    </location>
</feature>
<dbReference type="SMART" id="SM00471">
    <property type="entry name" value="HDc"/>
    <property type="match status" value="1"/>
</dbReference>
<dbReference type="EMBL" id="JAAEHK010000006">
    <property type="protein sequence ID" value="NDL70156.1"/>
    <property type="molecule type" value="Genomic_DNA"/>
</dbReference>
<dbReference type="SUPFAM" id="SSF55021">
    <property type="entry name" value="ACT-like"/>
    <property type="match status" value="1"/>
</dbReference>
<protein>
    <recommendedName>
        <fullName evidence="3">guanosine-3',5'-bis(diphosphate) 3'-diphosphatase</fullName>
        <ecNumber evidence="3">3.1.7.2</ecNumber>
    </recommendedName>
</protein>
<dbReference type="EC" id="3.1.7.2" evidence="3"/>
<comment type="catalytic activity">
    <reaction evidence="4">
        <text>guanosine 3',5'-bis(diphosphate) + H2O = GDP + diphosphate + H(+)</text>
        <dbReference type="Rhea" id="RHEA:14253"/>
        <dbReference type="ChEBI" id="CHEBI:15377"/>
        <dbReference type="ChEBI" id="CHEBI:15378"/>
        <dbReference type="ChEBI" id="CHEBI:33019"/>
        <dbReference type="ChEBI" id="CHEBI:58189"/>
        <dbReference type="ChEBI" id="CHEBI:77828"/>
        <dbReference type="EC" id="3.1.7.2"/>
    </reaction>
</comment>
<evidence type="ECO:0000259" key="7">
    <source>
        <dbReference type="PROSITE" id="PS51831"/>
    </source>
</evidence>
<dbReference type="Pfam" id="PF02824">
    <property type="entry name" value="TGS"/>
    <property type="match status" value="1"/>
</dbReference>
<dbReference type="Gene3D" id="3.30.460.10">
    <property type="entry name" value="Beta Polymerase, domain 2"/>
    <property type="match status" value="1"/>
</dbReference>
<dbReference type="PANTHER" id="PTHR21262:SF36">
    <property type="entry name" value="BIFUNCTIONAL (P)PPGPP SYNTHASE_HYDROLASE SPOT"/>
    <property type="match status" value="1"/>
</dbReference>
<evidence type="ECO:0000259" key="6">
    <source>
        <dbReference type="PROSITE" id="PS51671"/>
    </source>
</evidence>
<dbReference type="CDD" id="cd05399">
    <property type="entry name" value="NT_Rel-Spo_like"/>
    <property type="match status" value="1"/>
</dbReference>
<proteinExistence type="inferred from homology"/>
<dbReference type="GO" id="GO:0015949">
    <property type="term" value="P:nucleobase-containing small molecule interconversion"/>
    <property type="evidence" value="ECO:0007669"/>
    <property type="project" value="UniProtKB-ARBA"/>
</dbReference>
<dbReference type="FunFam" id="1.10.3210.10:FF:000001">
    <property type="entry name" value="GTP pyrophosphokinase RelA"/>
    <property type="match status" value="1"/>
</dbReference>
<dbReference type="InterPro" id="IPR003607">
    <property type="entry name" value="HD/PDEase_dom"/>
</dbReference>
<dbReference type="SUPFAM" id="SSF81301">
    <property type="entry name" value="Nucleotidyltransferase"/>
    <property type="match status" value="1"/>
</dbReference>
<dbReference type="InterPro" id="IPR002912">
    <property type="entry name" value="ACT_dom"/>
</dbReference>
<dbReference type="PANTHER" id="PTHR21262">
    <property type="entry name" value="GUANOSINE-3',5'-BIS DIPHOSPHATE 3'-PYROPHOSPHOHYDROLASE"/>
    <property type="match status" value="1"/>
</dbReference>
<dbReference type="CDD" id="cd01668">
    <property type="entry name" value="TGS_RSH"/>
    <property type="match status" value="1"/>
</dbReference>
<dbReference type="GO" id="GO:0005886">
    <property type="term" value="C:plasma membrane"/>
    <property type="evidence" value="ECO:0007669"/>
    <property type="project" value="TreeGrafter"/>
</dbReference>
<dbReference type="Gene3D" id="3.10.20.30">
    <property type="match status" value="1"/>
</dbReference>
<dbReference type="InterPro" id="IPR004095">
    <property type="entry name" value="TGS"/>
</dbReference>
<dbReference type="InterPro" id="IPR045865">
    <property type="entry name" value="ACT-like_dom_sf"/>
</dbReference>
<dbReference type="PROSITE" id="PS51831">
    <property type="entry name" value="HD"/>
    <property type="match status" value="1"/>
</dbReference>
<dbReference type="Proteomes" id="UP000480312">
    <property type="component" value="Unassembled WGS sequence"/>
</dbReference>
<dbReference type="RefSeq" id="WP_162218055.1">
    <property type="nucleotide sequence ID" value="NZ_JAAEHK010000006.1"/>
</dbReference>
<dbReference type="InterPro" id="IPR043519">
    <property type="entry name" value="NT_sf"/>
</dbReference>
<dbReference type="InterPro" id="IPR004811">
    <property type="entry name" value="RelA/Spo_fam"/>
</dbReference>
<accession>A0A7C9P3M9</accession>
<dbReference type="CDD" id="cd00077">
    <property type="entry name" value="HDc"/>
    <property type="match status" value="1"/>
</dbReference>
<dbReference type="AlphaFoldDB" id="A0A7C9P3M9"/>
<dbReference type="SMART" id="SM00954">
    <property type="entry name" value="RelA_SpoT"/>
    <property type="match status" value="1"/>
</dbReference>
<organism evidence="9 10">
    <name type="scientific">Vreelandella alkaliphila</name>
    <dbReference type="NCBI Taxonomy" id="272774"/>
    <lineage>
        <taxon>Bacteria</taxon>
        <taxon>Pseudomonadati</taxon>
        <taxon>Pseudomonadota</taxon>
        <taxon>Gammaproteobacteria</taxon>
        <taxon>Oceanospirillales</taxon>
        <taxon>Halomonadaceae</taxon>
        <taxon>Vreelandella</taxon>
    </lineage>
</organism>
<dbReference type="SUPFAM" id="SSF81271">
    <property type="entry name" value="TGS-like"/>
    <property type="match status" value="1"/>
</dbReference>
<comment type="similarity">
    <text evidence="5">Belongs to the relA/spoT family.</text>
</comment>
<evidence type="ECO:0000256" key="4">
    <source>
        <dbReference type="ARBA" id="ARBA00047968"/>
    </source>
</evidence>
<evidence type="ECO:0000313" key="9">
    <source>
        <dbReference type="EMBL" id="NDL70156.1"/>
    </source>
</evidence>
<dbReference type="GO" id="GO:0015970">
    <property type="term" value="P:guanosine tetraphosphate biosynthetic process"/>
    <property type="evidence" value="ECO:0007669"/>
    <property type="project" value="UniProtKB-UniPathway"/>
</dbReference>
<dbReference type="CDD" id="cd04876">
    <property type="entry name" value="ACT_RelA-SpoT"/>
    <property type="match status" value="1"/>
</dbReference>
<gene>
    <name evidence="9" type="ORF">GPL32_06480</name>
</gene>
<evidence type="ECO:0000256" key="3">
    <source>
        <dbReference type="ARBA" id="ARBA00024387"/>
    </source>
</evidence>
<comment type="function">
    <text evidence="5">In eubacteria ppGpp (guanosine 3'-diphosphate 5'-diphosphate) is a mediator of the stringent response that coordinates a variety of cellular activities in response to changes in nutritional abundance.</text>
</comment>
<dbReference type="InterPro" id="IPR033655">
    <property type="entry name" value="TGS_RelA/SpoT"/>
</dbReference>
<dbReference type="FunFam" id="3.10.20.30:FF:000002">
    <property type="entry name" value="GTP pyrophosphokinase (RelA/SpoT)"/>
    <property type="match status" value="1"/>
</dbReference>
<evidence type="ECO:0000256" key="1">
    <source>
        <dbReference type="ARBA" id="ARBA00022801"/>
    </source>
</evidence>
<dbReference type="OrthoDB" id="9805041at2"/>
<dbReference type="GO" id="GO:0008728">
    <property type="term" value="F:GTP diphosphokinase activity"/>
    <property type="evidence" value="ECO:0007669"/>
    <property type="project" value="TreeGrafter"/>
</dbReference>
<dbReference type="InterPro" id="IPR012676">
    <property type="entry name" value="TGS-like"/>
</dbReference>
<dbReference type="SUPFAM" id="SSF109604">
    <property type="entry name" value="HD-domain/PDEase-like"/>
    <property type="match status" value="1"/>
</dbReference>
<feature type="domain" description="HD" evidence="7">
    <location>
        <begin position="45"/>
        <end position="144"/>
    </location>
</feature>
<dbReference type="Pfam" id="PF13328">
    <property type="entry name" value="HD_4"/>
    <property type="match status" value="1"/>
</dbReference>
<evidence type="ECO:0000259" key="8">
    <source>
        <dbReference type="PROSITE" id="PS51880"/>
    </source>
</evidence>
<dbReference type="Pfam" id="PF04607">
    <property type="entry name" value="RelA_SpoT"/>
    <property type="match status" value="1"/>
</dbReference>
<feature type="domain" description="TGS" evidence="8">
    <location>
        <begin position="389"/>
        <end position="450"/>
    </location>
</feature>
<reference evidence="9 10" key="1">
    <citation type="submission" date="2020-01" db="EMBL/GenBank/DDBJ databases">
        <title>Whole genome sequencing of Halomonas alkaliphila strain LS44.</title>
        <authorList>
            <person name="Kumar S."/>
            <person name="Paul D."/>
            <person name="Shouche Y."/>
            <person name="Suryavanshi M.V."/>
        </authorList>
    </citation>
    <scope>NUCLEOTIDE SEQUENCE [LARGE SCALE GENOMIC DNA]</scope>
    <source>
        <strain evidence="9 10">LS44</strain>
    </source>
</reference>
<dbReference type="Gene3D" id="3.30.70.260">
    <property type="match status" value="1"/>
</dbReference>